<dbReference type="InterPro" id="IPR029030">
    <property type="entry name" value="Caspase-like_dom_sf"/>
</dbReference>
<organism evidence="4 5">
    <name type="scientific">Jilunia laotingensis</name>
    <dbReference type="NCBI Taxonomy" id="2763675"/>
    <lineage>
        <taxon>Bacteria</taxon>
        <taxon>Pseudomonadati</taxon>
        <taxon>Bacteroidota</taxon>
        <taxon>Bacteroidia</taxon>
        <taxon>Bacteroidales</taxon>
        <taxon>Bacteroidaceae</taxon>
        <taxon>Jilunia</taxon>
    </lineage>
</organism>
<protein>
    <submittedName>
        <fullName evidence="4">Type IX secretion system sortase PorU</fullName>
    </submittedName>
</protein>
<dbReference type="RefSeq" id="WP_262434361.1">
    <property type="nucleotide sequence ID" value="NZ_JACRTF010000001.1"/>
</dbReference>
<evidence type="ECO:0000256" key="2">
    <source>
        <dbReference type="SAM" id="SignalP"/>
    </source>
</evidence>
<name>A0A926F221_9BACT</name>
<sequence>MYRVICSIVLFVVLPLSAQDSFVTLDWQELPPVRTLPMITEDVPLPDDFRFYSYDVKLEFPEFAAIDQETVDEFTKKKVELPETPCLTTHIGIADNKGYLSVSFIPVVFRDGVYQRIQSFKLALARGEAIPHTRAMNVPSTKKSILSSGRFVKIRVHDSGIYQITHAELKNMGFTNPDKVRLYGYGGYLLSQEFVKHPADDLPEVPLYRKGETVLFYARGVLNWIPKETYFIREQNFYSDYGYYFLTQSEDAPARFQEEEANGQSANRINTFNEFALYEKDVYSWADAGRELYDGYDFIAGNTQNYNFKVPDIVAETGMVTVDFSAKSPTEDTFLGIAVDGKNLGRLKIEGTGSDYEIKAKEAIGHYLWTGSDKESVTVTLTHERSAGVSGRLNYLALNYQRRLRMSGAYLSFRSLASVDKETTFVLSGANSSTVIWDVTSPVSYKQIKGKLTGDTYMFTIPASSVLREFVAVNTDATFARVENRGEVPNQNLHSLEGIDMVIIVSDKPGLQNEAERLAQFHREKDRLNVQVATATEVYNEFSSGTPDVTAYRRLMKMLFDRGSSDKDRPKYLLLFGDASYDNRLVTPTWSKFKPEDFLLVYESENSVHDGVTVCTDDYLGFLDDEEGAALGSGKLDIGIGRIPVRTVAEARGVVDKTIRYMENKETGAWKRIMGVVTDHPEPKFGLTFMDNAVELIDQVTKIAPFIHVERVFPDAYKQESSATGIVYPQAIKRLSQLFEQGMLVVNYIGHSSPTVWSETNLLTSDDIVKLSSPRLPLWVTASCEFTRFDAVGTSAGEFALLNEKGGAIALFTTTRSVSNDPRLNQAFIKSLFDQSEGKRRRLGDAVRLAKRDYGSGSNKLNFTLIGDPALTLNYPDYEVQIEEFDGPLTEEVPFANAGGKVKVKGHILTPDGELADDFTGTIHPLVLDSEESMATLGNTQFGVFAYEARTKTLFSGTDSVRNGHFEFTFPMPLDINYSDKSGLLNIYACDSNNREAGGTFDGFLVGGTASDLDPSDTDGPAIRLYLNTPDFPWGGQVNETPYFVAELKDEDGINTVGSGIGHDLSLCIDGKITYPLNDYYIPVSGSYTEGKVAFSIPELSEGRHTLTFRAWDIKNNSSVKQLDFEVVKGLRPDLFSIICSNSPARGETTFILSHDRPGSILGIRIAVCDFSGRELWVHNEEGVSDESYYYVDWNLCSSEGQRLAPGVYLFRASITSEGSKESTKTEKIVILAQ</sequence>
<dbReference type="Gene3D" id="3.40.50.10390">
    <property type="entry name" value="Gingipain r, domain 1"/>
    <property type="match status" value="1"/>
</dbReference>
<evidence type="ECO:0000259" key="3">
    <source>
        <dbReference type="Pfam" id="PF01364"/>
    </source>
</evidence>
<dbReference type="NCBIfam" id="NF033707">
    <property type="entry name" value="T9SS_sortase"/>
    <property type="match status" value="1"/>
</dbReference>
<dbReference type="GO" id="GO:0006508">
    <property type="term" value="P:proteolysis"/>
    <property type="evidence" value="ECO:0007669"/>
    <property type="project" value="InterPro"/>
</dbReference>
<accession>A0A926F221</accession>
<keyword evidence="1 2" id="KW-0732">Signal</keyword>
<dbReference type="InterPro" id="IPR029031">
    <property type="entry name" value="Gingipain_N_sf"/>
</dbReference>
<dbReference type="CDD" id="cd02258">
    <property type="entry name" value="Peptidase_C25_N"/>
    <property type="match status" value="1"/>
</dbReference>
<evidence type="ECO:0000313" key="5">
    <source>
        <dbReference type="Proteomes" id="UP000651085"/>
    </source>
</evidence>
<dbReference type="EMBL" id="JACRTF010000001">
    <property type="protein sequence ID" value="MBC8593216.1"/>
    <property type="molecule type" value="Genomic_DNA"/>
</dbReference>
<dbReference type="AlphaFoldDB" id="A0A926F221"/>
<gene>
    <name evidence="4" type="primary">porU</name>
    <name evidence="4" type="ORF">H8744_08120</name>
</gene>
<evidence type="ECO:0000256" key="1">
    <source>
        <dbReference type="ARBA" id="ARBA00022729"/>
    </source>
</evidence>
<dbReference type="GO" id="GO:0008234">
    <property type="term" value="F:cysteine-type peptidase activity"/>
    <property type="evidence" value="ECO:0007669"/>
    <property type="project" value="InterPro"/>
</dbReference>
<dbReference type="Gene3D" id="3.40.50.1460">
    <property type="match status" value="1"/>
</dbReference>
<keyword evidence="5" id="KW-1185">Reference proteome</keyword>
<dbReference type="InterPro" id="IPR001769">
    <property type="entry name" value="Gingipain"/>
</dbReference>
<feature type="signal peptide" evidence="2">
    <location>
        <begin position="1"/>
        <end position="18"/>
    </location>
</feature>
<reference evidence="4" key="1">
    <citation type="submission" date="2020-08" db="EMBL/GenBank/DDBJ databases">
        <title>Genome public.</title>
        <authorList>
            <person name="Liu C."/>
            <person name="Sun Q."/>
        </authorList>
    </citation>
    <scope>NUCLEOTIDE SEQUENCE</scope>
    <source>
        <strain evidence="4">N12</strain>
    </source>
</reference>
<comment type="caution">
    <text evidence="4">The sequence shown here is derived from an EMBL/GenBank/DDBJ whole genome shotgun (WGS) entry which is preliminary data.</text>
</comment>
<feature type="chain" id="PRO_5036674101" evidence="2">
    <location>
        <begin position="19"/>
        <end position="1234"/>
    </location>
</feature>
<dbReference type="SUPFAM" id="SSF52129">
    <property type="entry name" value="Caspase-like"/>
    <property type="match status" value="1"/>
</dbReference>
<dbReference type="Proteomes" id="UP000651085">
    <property type="component" value="Unassembled WGS sequence"/>
</dbReference>
<dbReference type="Pfam" id="PF01364">
    <property type="entry name" value="Peptidase_C25"/>
    <property type="match status" value="1"/>
</dbReference>
<feature type="domain" description="Gingipain" evidence="3">
    <location>
        <begin position="501"/>
        <end position="873"/>
    </location>
</feature>
<proteinExistence type="predicted"/>
<evidence type="ECO:0000313" key="4">
    <source>
        <dbReference type="EMBL" id="MBC8593216.1"/>
    </source>
</evidence>